<dbReference type="EMBL" id="LR796373">
    <property type="protein sequence ID" value="CAB4140330.1"/>
    <property type="molecule type" value="Genomic_DNA"/>
</dbReference>
<evidence type="ECO:0000313" key="2">
    <source>
        <dbReference type="EMBL" id="CAB4140330.1"/>
    </source>
</evidence>
<proteinExistence type="predicted"/>
<accession>A0A6J5M5I5</accession>
<evidence type="ECO:0000313" key="1">
    <source>
        <dbReference type="EMBL" id="CAB4139925.1"/>
    </source>
</evidence>
<protein>
    <submittedName>
        <fullName evidence="2">Uncharacterized protein</fullName>
    </submittedName>
</protein>
<organism evidence="2">
    <name type="scientific">uncultured Caudovirales phage</name>
    <dbReference type="NCBI Taxonomy" id="2100421"/>
    <lineage>
        <taxon>Viruses</taxon>
        <taxon>Duplodnaviria</taxon>
        <taxon>Heunggongvirae</taxon>
        <taxon>Uroviricota</taxon>
        <taxon>Caudoviricetes</taxon>
        <taxon>Peduoviridae</taxon>
        <taxon>Maltschvirus</taxon>
        <taxon>Maltschvirus maltsch</taxon>
    </lineage>
</organism>
<dbReference type="EMBL" id="LR796369">
    <property type="protein sequence ID" value="CAB4139925.1"/>
    <property type="molecule type" value="Genomic_DNA"/>
</dbReference>
<dbReference type="EMBL" id="LR796646">
    <property type="protein sequence ID" value="CAB4156970.1"/>
    <property type="molecule type" value="Genomic_DNA"/>
</dbReference>
<name>A0A6J5M5I5_9CAUD</name>
<evidence type="ECO:0000313" key="3">
    <source>
        <dbReference type="EMBL" id="CAB4156970.1"/>
    </source>
</evidence>
<sequence length="752" mass="78819">MPTVYEYKGLSYELPDGLSKEQALDRIKTSLGEATTPVAAPAEVAQPSTPARTGRAATTGQPLINLAAGLVRGAGNIGATGMRLLFDTPEENAERRRQMTAGLTSLGADPNSFLFNAGKLGGEIAGTLPIGGLLGRGLMAAAPAAAVPAVTPLATALATGGMRSGAATRAGDIAARAVGGATVGGLSTLATGDDVATGAGVGAAVGVAAPTAMRQLARGSGWLFDALSGQLGMVKAGQIARLVASGDLAAIKAANVAARQGETGGQAAAGVDNATWQALDNLARTENTGSWWTRRALAQTAEDSDTLNRLAGGANVTESLAVQKASKDALNQLTTPMREAELAAAGVGNQQIPALQRTQERFAAAATAKVEDVRRFTEAIRRAEDWARTWTPSSMGGDVTALNRPRTPGRYGFPGELAASAEQQAANAAESSRLFGEVARDAQQQLQTLERLGIRPLRSEEIITSLRQRLVDPEISTNRDAAAAINRVNAMLNEGTDKFGFIPPATLYAIRKNGVAGAIKDLNPTATEDARRKLAQSVLAEVTPLIDNAIERAGGTGWKNYLKTFEQGMRGIEQQRMANVARELYRTGDKQGFIDLIRGNAPDKVEDIFGPGNVDFTKLMGGASNRSVTQLSKIAENVERELKTSRQALEGGTGLSNIISDQSRRFMLPPVFSQELTIARAGLRDFEGKVNRATIQALERGMQSGRSANEMLSFLPASERIKVMQVMGNLGTARPPAQRGITQGISGLFSGQ</sequence>
<gene>
    <name evidence="1" type="ORF">UFOVP356_19</name>
    <name evidence="2" type="ORF">UFOVP408_16</name>
    <name evidence="3" type="ORF">UFOVP676_57</name>
</gene>
<reference evidence="2" key="1">
    <citation type="submission" date="2020-04" db="EMBL/GenBank/DDBJ databases">
        <authorList>
            <person name="Chiriac C."/>
            <person name="Salcher M."/>
            <person name="Ghai R."/>
            <person name="Kavagutti S V."/>
        </authorList>
    </citation>
    <scope>NUCLEOTIDE SEQUENCE</scope>
</reference>